<evidence type="ECO:0000313" key="2">
    <source>
        <dbReference type="EMBL" id="SJZ93085.1"/>
    </source>
</evidence>
<dbReference type="AlphaFoldDB" id="A0A1T4PNB1"/>
<keyword evidence="3" id="KW-1185">Reference proteome</keyword>
<organism evidence="2 3">
    <name type="scientific">Vibrio cincinnatiensis DSM 19608</name>
    <dbReference type="NCBI Taxonomy" id="1123491"/>
    <lineage>
        <taxon>Bacteria</taxon>
        <taxon>Pseudomonadati</taxon>
        <taxon>Pseudomonadota</taxon>
        <taxon>Gammaproteobacteria</taxon>
        <taxon>Vibrionales</taxon>
        <taxon>Vibrionaceae</taxon>
        <taxon>Vibrio</taxon>
    </lineage>
</organism>
<dbReference type="STRING" id="1123491.SAMN02745782_01811"/>
<feature type="non-terminal residue" evidence="2">
    <location>
        <position position="1"/>
    </location>
</feature>
<reference evidence="3" key="1">
    <citation type="submission" date="2017-02" db="EMBL/GenBank/DDBJ databases">
        <authorList>
            <person name="Varghese N."/>
            <person name="Submissions S."/>
        </authorList>
    </citation>
    <scope>NUCLEOTIDE SEQUENCE [LARGE SCALE GENOMIC DNA]</scope>
    <source>
        <strain evidence="3">DSM 19608</strain>
    </source>
</reference>
<protein>
    <submittedName>
        <fullName evidence="2">FimV C-terminal domain-containing protein</fullName>
    </submittedName>
</protein>
<dbReference type="InterPro" id="IPR038440">
    <property type="entry name" value="FimV_C_sf"/>
</dbReference>
<dbReference type="InterPro" id="IPR020011">
    <property type="entry name" value="FimV_C"/>
</dbReference>
<accession>A0A1T4PNB1</accession>
<evidence type="ECO:0000256" key="1">
    <source>
        <dbReference type="SAM" id="MobiDB-lite"/>
    </source>
</evidence>
<dbReference type="NCBIfam" id="TIGR03504">
    <property type="entry name" value="FimV_Cterm"/>
    <property type="match status" value="1"/>
</dbReference>
<feature type="compositionally biased region" description="Basic and acidic residues" evidence="1">
    <location>
        <begin position="59"/>
        <end position="82"/>
    </location>
</feature>
<sequence length="302" mass="34374">APLNIDESELPEYSEEDALFDSEFETESDFIFDGEGQPDFDELVNHLDEDEHNEQDSVSDSKELDIEESSESRDSAMEVQPKPDIEEVDFTELASDKFNEQQLDSLLDEHIEQTSERLNTPLDNQTIDSAGMDIEAMLQMGGEDWNGFNLTEDQKATIPDEVPEEDQAIWQPEIQNQQPEVEVENWGHQEDIVDFDPEKSEFMTIDELMAQVEREEGSINPDEEELKLDVGLDEFPDVIGDITDFDVDSNAEAAGKLDLAKIYMEMNDRKGAIKLLEEAIVDGSDDIRRQAKHLIDVINGRR</sequence>
<gene>
    <name evidence="2" type="ORF">SAMN02745782_01811</name>
</gene>
<dbReference type="Proteomes" id="UP000190834">
    <property type="component" value="Unassembled WGS sequence"/>
</dbReference>
<dbReference type="EMBL" id="FUXB01000008">
    <property type="protein sequence ID" value="SJZ93085.1"/>
    <property type="molecule type" value="Genomic_DNA"/>
</dbReference>
<evidence type="ECO:0000313" key="3">
    <source>
        <dbReference type="Proteomes" id="UP000190834"/>
    </source>
</evidence>
<name>A0A1T4PNB1_VIBCI</name>
<proteinExistence type="predicted"/>
<dbReference type="RefSeq" id="WP_303046252.1">
    <property type="nucleotide sequence ID" value="NZ_FUXB01000008.1"/>
</dbReference>
<feature type="region of interest" description="Disordered" evidence="1">
    <location>
        <begin position="47"/>
        <end position="82"/>
    </location>
</feature>
<dbReference type="Gene3D" id="1.20.58.2200">
    <property type="match status" value="1"/>
</dbReference>